<dbReference type="OrthoDB" id="75169at2759"/>
<protein>
    <submittedName>
        <fullName evidence="2">LADA_0H12310g1_1</fullName>
    </submittedName>
</protein>
<dbReference type="PANTHER" id="PTHR13774:SF32">
    <property type="entry name" value="ANTISENSE-ENHANCING SEQUENCE 1"/>
    <property type="match status" value="1"/>
</dbReference>
<evidence type="ECO:0000313" key="3">
    <source>
        <dbReference type="Proteomes" id="UP000190274"/>
    </source>
</evidence>
<proteinExistence type="predicted"/>
<dbReference type="PIRSF" id="PIRSF016184">
    <property type="entry name" value="PhzC_PhzF"/>
    <property type="match status" value="1"/>
</dbReference>
<dbReference type="GO" id="GO:0016853">
    <property type="term" value="F:isomerase activity"/>
    <property type="evidence" value="ECO:0007669"/>
    <property type="project" value="TreeGrafter"/>
</dbReference>
<gene>
    <name evidence="2" type="ORF">LADA_0H12310G</name>
</gene>
<dbReference type="Proteomes" id="UP000190274">
    <property type="component" value="Chromosome H"/>
</dbReference>
<feature type="active site" evidence="1">
    <location>
        <position position="52"/>
    </location>
</feature>
<organism evidence="2 3">
    <name type="scientific">Lachancea dasiensis</name>
    <dbReference type="NCBI Taxonomy" id="1072105"/>
    <lineage>
        <taxon>Eukaryota</taxon>
        <taxon>Fungi</taxon>
        <taxon>Dikarya</taxon>
        <taxon>Ascomycota</taxon>
        <taxon>Saccharomycotina</taxon>
        <taxon>Saccharomycetes</taxon>
        <taxon>Saccharomycetales</taxon>
        <taxon>Saccharomycetaceae</taxon>
        <taxon>Lachancea</taxon>
    </lineage>
</organism>
<dbReference type="GO" id="GO:0030968">
    <property type="term" value="P:endoplasmic reticulum unfolded protein response"/>
    <property type="evidence" value="ECO:0007669"/>
    <property type="project" value="EnsemblFungi"/>
</dbReference>
<dbReference type="PANTHER" id="PTHR13774">
    <property type="entry name" value="PHENAZINE BIOSYNTHESIS PROTEIN"/>
    <property type="match status" value="1"/>
</dbReference>
<dbReference type="NCBIfam" id="TIGR00654">
    <property type="entry name" value="PhzF_family"/>
    <property type="match status" value="1"/>
</dbReference>
<dbReference type="InterPro" id="IPR003719">
    <property type="entry name" value="Phenazine_PhzF-like"/>
</dbReference>
<dbReference type="EMBL" id="LT598461">
    <property type="protein sequence ID" value="SCU98336.1"/>
    <property type="molecule type" value="Genomic_DNA"/>
</dbReference>
<sequence length="290" mass="31762">MPNSVPFKQVDVFTSVPFQGNPVAVVNCWNLDEKEVHTSLMQKIANWTNLSETTFLFKPTIPNCDYKVRIFCPQSELPFAGHPTIGTCKAYLEFSGRKDVTEITQECGLGAISLSLEGETLSFKGAKTNIVEISDKEVQGYGSAFSTKLIERARLLEVGPKWVVALVRDSKACFEMDVDFVGLNKVCTQFDATGVIIAGKYADEDKYEMRAFAPRIGVNEDPVCGSGSLALARYLQEVNGYKTTYSFHISQGGRVGRAGQVSATIQHKEGEISYFIGGEAVTAIDGQILL</sequence>
<reference evidence="2 3" key="1">
    <citation type="submission" date="2016-03" db="EMBL/GenBank/DDBJ databases">
        <authorList>
            <person name="Devillers H."/>
        </authorList>
    </citation>
    <scope>NUCLEOTIDE SEQUENCE [LARGE SCALE GENOMIC DNA]</scope>
    <source>
        <strain evidence="2">CBS 10888</strain>
    </source>
</reference>
<dbReference type="AlphaFoldDB" id="A0A1G4K3P5"/>
<evidence type="ECO:0000256" key="1">
    <source>
        <dbReference type="PIRSR" id="PIRSR016184-1"/>
    </source>
</evidence>
<dbReference type="Gene3D" id="3.10.310.10">
    <property type="entry name" value="Diaminopimelate Epimerase, Chain A, domain 1"/>
    <property type="match status" value="2"/>
</dbReference>
<evidence type="ECO:0000313" key="2">
    <source>
        <dbReference type="EMBL" id="SCU98336.1"/>
    </source>
</evidence>
<accession>A0A1G4K3P5</accession>
<dbReference type="SUPFAM" id="SSF54506">
    <property type="entry name" value="Diaminopimelate epimerase-like"/>
    <property type="match status" value="1"/>
</dbReference>
<dbReference type="STRING" id="1266660.A0A1G4K3P5"/>
<dbReference type="GO" id="GO:0005737">
    <property type="term" value="C:cytoplasm"/>
    <property type="evidence" value="ECO:0007669"/>
    <property type="project" value="TreeGrafter"/>
</dbReference>
<dbReference type="Pfam" id="PF02567">
    <property type="entry name" value="PhzC-PhzF"/>
    <property type="match status" value="1"/>
</dbReference>
<name>A0A1G4K3P5_9SACH</name>
<keyword evidence="3" id="KW-1185">Reference proteome</keyword>
<dbReference type="GO" id="GO:0000785">
    <property type="term" value="C:chromatin"/>
    <property type="evidence" value="ECO:0007669"/>
    <property type="project" value="EnsemblFungi"/>
</dbReference>